<reference evidence="4" key="1">
    <citation type="journal article" date="2021" name="Microbiol. Resour. Announc.">
        <title>LGAAP: Leishmaniinae Genome Assembly and Annotation Pipeline.</title>
        <authorList>
            <person name="Almutairi H."/>
            <person name="Urbaniak M.D."/>
            <person name="Bates M.D."/>
            <person name="Jariyapan N."/>
            <person name="Kwakye-Nuako G."/>
            <person name="Thomaz-Soccol V."/>
            <person name="Al-Salem W.S."/>
            <person name="Dillon R.J."/>
            <person name="Bates P.A."/>
            <person name="Gatherer D."/>
        </authorList>
    </citation>
    <scope>NUCLEOTIDE SEQUENCE [LARGE SCALE GENOMIC DNA]</scope>
</reference>
<organism evidence="3 4">
    <name type="scientific">Leishmania orientalis</name>
    <dbReference type="NCBI Taxonomy" id="2249476"/>
    <lineage>
        <taxon>Eukaryota</taxon>
        <taxon>Discoba</taxon>
        <taxon>Euglenozoa</taxon>
        <taxon>Kinetoplastea</taxon>
        <taxon>Metakinetoplastina</taxon>
        <taxon>Trypanosomatida</taxon>
        <taxon>Trypanosomatidae</taxon>
        <taxon>Leishmaniinae</taxon>
        <taxon>Leishmania</taxon>
    </lineage>
</organism>
<dbReference type="KEGG" id="loi:92363329"/>
<feature type="transmembrane region" description="Helical" evidence="2">
    <location>
        <begin position="975"/>
        <end position="995"/>
    </location>
</feature>
<keyword evidence="2" id="KW-0472">Membrane</keyword>
<feature type="compositionally biased region" description="Low complexity" evidence="1">
    <location>
        <begin position="779"/>
        <end position="789"/>
    </location>
</feature>
<evidence type="ECO:0000313" key="4">
    <source>
        <dbReference type="Proteomes" id="UP000674143"/>
    </source>
</evidence>
<feature type="transmembrane region" description="Helical" evidence="2">
    <location>
        <begin position="1387"/>
        <end position="1409"/>
    </location>
</feature>
<feature type="region of interest" description="Disordered" evidence="1">
    <location>
        <begin position="1"/>
        <end position="43"/>
    </location>
</feature>
<feature type="compositionally biased region" description="Gly residues" evidence="1">
    <location>
        <begin position="763"/>
        <end position="778"/>
    </location>
</feature>
<feature type="transmembrane region" description="Helical" evidence="2">
    <location>
        <begin position="1499"/>
        <end position="1519"/>
    </location>
</feature>
<feature type="transmembrane region" description="Helical" evidence="2">
    <location>
        <begin position="1015"/>
        <end position="1035"/>
    </location>
</feature>
<evidence type="ECO:0000313" key="3">
    <source>
        <dbReference type="EMBL" id="KAG5487830.1"/>
    </source>
</evidence>
<evidence type="ECO:0000256" key="2">
    <source>
        <dbReference type="SAM" id="Phobius"/>
    </source>
</evidence>
<reference evidence="4" key="2">
    <citation type="journal article" date="2021" name="Sci. Data">
        <title>Chromosome-scale genome sequencing, assembly and annotation of six genomes from subfamily Leishmaniinae.</title>
        <authorList>
            <person name="Almutairi H."/>
            <person name="Urbaniak M.D."/>
            <person name="Bates M.D."/>
            <person name="Jariyapan N."/>
            <person name="Kwakye-Nuako G."/>
            <person name="Thomaz Soccol V."/>
            <person name="Al-Salem W.S."/>
            <person name="Dillon R.J."/>
            <person name="Bates P.A."/>
            <person name="Gatherer D."/>
        </authorList>
    </citation>
    <scope>NUCLEOTIDE SEQUENCE [LARGE SCALE GENOMIC DNA]</scope>
</reference>
<feature type="region of interest" description="Disordered" evidence="1">
    <location>
        <begin position="176"/>
        <end position="196"/>
    </location>
</feature>
<dbReference type="Proteomes" id="UP000674143">
    <property type="component" value="Unassembled WGS sequence"/>
</dbReference>
<feature type="region of interest" description="Disordered" evidence="1">
    <location>
        <begin position="647"/>
        <end position="702"/>
    </location>
</feature>
<proteinExistence type="predicted"/>
<evidence type="ECO:0000256" key="1">
    <source>
        <dbReference type="SAM" id="MobiDB-lite"/>
    </source>
</evidence>
<feature type="region of interest" description="Disordered" evidence="1">
    <location>
        <begin position="1252"/>
        <end position="1286"/>
    </location>
</feature>
<dbReference type="EMBL" id="JAFHLR010000004">
    <property type="protein sequence ID" value="KAG5487830.1"/>
    <property type="molecule type" value="Genomic_DNA"/>
</dbReference>
<keyword evidence="4" id="KW-1185">Reference proteome</keyword>
<feature type="region of interest" description="Disordered" evidence="1">
    <location>
        <begin position="354"/>
        <end position="379"/>
    </location>
</feature>
<comment type="caution">
    <text evidence="3">The sequence shown here is derived from an EMBL/GenBank/DDBJ whole genome shotgun (WGS) entry which is preliminary data.</text>
</comment>
<dbReference type="GeneID" id="92363329"/>
<keyword evidence="2" id="KW-1133">Transmembrane helix</keyword>
<dbReference type="RefSeq" id="XP_067066027.1">
    <property type="nucleotide sequence ID" value="XM_067209395.1"/>
</dbReference>
<feature type="compositionally biased region" description="Low complexity" evidence="1">
    <location>
        <begin position="354"/>
        <end position="368"/>
    </location>
</feature>
<name>A0A836HP91_9TRYP</name>
<accession>A0A836HP91</accession>
<protein>
    <submittedName>
        <fullName evidence="3">Uncharacterized protein</fullName>
    </submittedName>
</protein>
<feature type="region of interest" description="Disordered" evidence="1">
    <location>
        <begin position="257"/>
        <end position="292"/>
    </location>
</feature>
<feature type="region of interest" description="Disordered" evidence="1">
    <location>
        <begin position="731"/>
        <end position="792"/>
    </location>
</feature>
<gene>
    <name evidence="3" type="ORF">LSCM4_07508</name>
</gene>
<keyword evidence="2" id="KW-0812">Transmembrane</keyword>
<sequence>MQLNSAHEFGPAVPPTLPHYHHHHQQQQQPSPSPSPRECEGSSPCNTDILTLAALRHEHGIGSSGVKSASCAAAMASEWVRVAALNAVPSSMKLFAAPASEDLATVVVRDADSTPMTDCDAVFSDATATPTRASQPCESVTVDISTAAVSLESSSSATTSSHLSASLRPLLRTTATSTEDDRIQPPPPPAAAATVAEAHLKRHVGSPCMVNNATATFYTTSSPPAPVGQVDPAGRGASAAAIAAPLLHRRESELSLSRCTPRTTPPPQGRRPAQATRVIPPTDSHKAPVPLPAPTTTNAAAAVVTGITANSKGIASSSAALATHPPDHDSRTNTFHSTLSRMSSVTPAFRLAPQQQSQLSFPSSRSVSGRLDVSPTYSPRTSWTLATAAATHTATATAPSSLSGASKMQLGSLRSTTSQAATISRAASVVPSPFTPAAASEALTERTYTAAGGPIDASHSRVAPPPPFPCAKPDVMKCGSPPSLPPAAVATRTGVAVDAVGYRECERDTLWRVLARFFAALLLPHVFLWYAIPSLLPHGVRDPAAEATAPPRVHLHAVSRNHPEVTLFALELYIAALVCWGLVRLRQISNPKSSREHRNLCSGLHTCSIPLAASPSSKDAGLASVTGDTIAEGRYTSHLAAVPKKYVPDSAVPPASTATAGLRLSSLSRRPRLRPLRNPSAGGVGSGLNSHGVPGSSSNPRTNGYAHRIFSHPPVPLVSPRSVVTTAMRAATSGSTTPVRDLATVSRCPSESGSSIRRVVSNTGGGVVSDSTLGGGGSSTTCTTTPSVSPHRRTRLTPLALREMSHGFGEAHLEGSPLCPVSGGGTTATWPTASDAEDSRTQESLLRSYNHRAAPWDVPPLQQQPRERFSGMGAGCPTGSPASPMTPSAYSYTSAFSVLPSAGHASVALTGLGNRDSNPTRGMSVDVVIHPSVVTPTEAASAVRTDSCLLSPTGAATVAFTYSPSTGRDGHVPTVTHFGLGLGFLVCTGLATWRLSLDYYFACYSFEFGTNAALWFWLIPVSLLGVAAYVVLLIGGHTLRRRALRQLQDANSLGSGQGEEGQEEAARRVAAAAAVLRRLRWMGWCLSFVPYPQHDAALPVDVSGSLIMRPDVASLPATLASGGPMLSGCIVEEPNATLLAVSLKLTTSGACDGGDDAADDDEVGAAASALLQQSNMLGLDEEKDRDEVAVGDEARGPVHDVLRVTREVTGGQSTPVADPPGGVGDLTTATVCGSLPGASLRAPASATAADFTRSPCNPLMPQLPRQPSSTPPPSVMPSLSTTGRSTLSYRGKPSNFSLQSLRTLGQRLQRILATVHIFATLRAWIQGASRQPHIYDFLLRLQRLYSLKQQRRAERQRRQRTRVAVPAERQLWNWRCGELFILERAMVWTYLIMLFLFFQALFSLMYFTWSWRSIVREAAMATMYATDTASTVMPVPPSFEAYSCSRAQLHLRNVLWFLPPFCVDHGDSVSSPQPSTTWSTSNQVALLLTLLGRRRFEMAYLYTNVALPIGFVSTLYLLLHEAWLHLKSRRVLRLLALAKSRVETARKVRDVML</sequence>